<keyword evidence="5" id="KW-0812">Transmembrane</keyword>
<dbReference type="InterPro" id="IPR003594">
    <property type="entry name" value="HATPase_dom"/>
</dbReference>
<evidence type="ECO:0000256" key="5">
    <source>
        <dbReference type="SAM" id="Phobius"/>
    </source>
</evidence>
<dbReference type="InterPro" id="IPR011712">
    <property type="entry name" value="Sig_transdc_His_kin_sub3_dim/P"/>
</dbReference>
<dbReference type="Pfam" id="PF07730">
    <property type="entry name" value="HisKA_3"/>
    <property type="match status" value="1"/>
</dbReference>
<keyword evidence="8" id="KW-1185">Reference proteome</keyword>
<dbReference type="PANTHER" id="PTHR24421:SF58">
    <property type="entry name" value="SIGNAL TRANSDUCTION HISTIDINE-PROTEIN KINASE_PHOSPHATASE UHPB"/>
    <property type="match status" value="1"/>
</dbReference>
<reference evidence="7" key="1">
    <citation type="submission" date="2021-01" db="EMBL/GenBank/DDBJ databases">
        <title>Modified the classification status of verrucomicrobia.</title>
        <authorList>
            <person name="Feng X."/>
        </authorList>
    </citation>
    <scope>NUCLEOTIDE SEQUENCE</scope>
    <source>
        <strain evidence="7">JCM 18052</strain>
    </source>
</reference>
<dbReference type="InterPro" id="IPR015943">
    <property type="entry name" value="WD40/YVTN_repeat-like_dom_sf"/>
</dbReference>
<evidence type="ECO:0000256" key="4">
    <source>
        <dbReference type="SAM" id="MobiDB-lite"/>
    </source>
</evidence>
<evidence type="ECO:0000313" key="8">
    <source>
        <dbReference type="Proteomes" id="UP000600139"/>
    </source>
</evidence>
<dbReference type="GO" id="GO:0016020">
    <property type="term" value="C:membrane"/>
    <property type="evidence" value="ECO:0007669"/>
    <property type="project" value="InterPro"/>
</dbReference>
<dbReference type="AlphaFoldDB" id="A0A934R8F6"/>
<dbReference type="InterPro" id="IPR036890">
    <property type="entry name" value="HATPase_C_sf"/>
</dbReference>
<sequence>MKRAPLDRAWVRCLILSAFFLLSLRVVHAQGQYSFRSWQSEDGLPVNLVRSLVQSEDGYLWIATAECIVRFDGMEFERIEQVAGFPYIGSEDCRLFATAGDVVWFASSRGGLVKMGKGADLIVWPDAPEDKEKPEDAGNPPPGGKEPVNSAPVTQVVDAPSGGVYVRKGGEIWLVLGSRSKKLDSPPADVIELLDEDLRQRANNGRIGPDGMPGKLVDRSQSVWSVSPTGELAVTSPEGFIRISMPKGRADSHVTEMLEDREGNIWVATALNGLGLFREDRVEVVNAAAGLSEGAVLAVIEDSRGKVWLGNRRGGVDRIAASSIEHYDLNGSSGTGQVSALYEDRDGRLWAASTDGPVFRWKDTAFVEQYPGEGGLNKVNAIYHDRRGTLWFGGQLGLKRSSGRRVTEVRTEAGFPGGEVTVMTGGASDELWLGTAQGFVLRDADGRLETIGEPADLSYSRVSSILVTSADQVWVATLGAGLFLYDGVGWHRFDRSQGLPDLRLTHVIDDQSGHLWFGSTGGIIRASRADLLGRAKQSNSPIHWLRMDRSDGLPTRECVGGHHPAGWRFSDGAIWFPTSLGVVRIDPNQTMVNRTPPTVFLRKVIANGAQQDLSKQKIVLGPGRMRLEFSYHGLNFSSPEKVNYRTRLVGLEKNWREVGPQRVSTYESVPPGNYRFEVVAMNGDGLLSPTPAVIQVVVEPHFWETSWFFAQATLLVILVAGGVGWLTARSRLKRRISLLKIRNTREVERARIARDLHDDLGASLTEIALLADLGAEQAAGSAFQKHLDELSNKARMLGLTLDEIVWAVNPREDTLGSLLDYLASFATEFLDRAGITLRINIASGMPDVPLDANIRHSVFLAVREAFNNIVKHSEAKSAWLNVSVIGGTLNISVEDDGKGVDDYALSRGNGLKNFEVRMQACGGRSKVSLRAEGGTVVRFLVPMLAPQSHTD</sequence>
<evidence type="ECO:0000256" key="3">
    <source>
        <dbReference type="ARBA" id="ARBA00023012"/>
    </source>
</evidence>
<dbReference type="Pfam" id="PF07495">
    <property type="entry name" value="Y_Y_Y"/>
    <property type="match status" value="1"/>
</dbReference>
<dbReference type="CDD" id="cd16917">
    <property type="entry name" value="HATPase_UhpB-NarQ-NarX-like"/>
    <property type="match status" value="1"/>
</dbReference>
<name>A0A934R8F6_9BACT</name>
<dbReference type="InterPro" id="IPR050482">
    <property type="entry name" value="Sensor_HK_TwoCompSys"/>
</dbReference>
<dbReference type="Gene3D" id="1.20.5.1930">
    <property type="match status" value="1"/>
</dbReference>
<gene>
    <name evidence="7" type="ORF">JIN84_19565</name>
</gene>
<dbReference type="InterPro" id="IPR011110">
    <property type="entry name" value="Reg_prop"/>
</dbReference>
<comment type="caution">
    <text evidence="7">The sequence shown here is derived from an EMBL/GenBank/DDBJ whole genome shotgun (WGS) entry which is preliminary data.</text>
</comment>
<dbReference type="Gene3D" id="3.30.565.10">
    <property type="entry name" value="Histidine kinase-like ATPase, C-terminal domain"/>
    <property type="match status" value="1"/>
</dbReference>
<dbReference type="InterPro" id="IPR005467">
    <property type="entry name" value="His_kinase_dom"/>
</dbReference>
<feature type="region of interest" description="Disordered" evidence="4">
    <location>
        <begin position="125"/>
        <end position="151"/>
    </location>
</feature>
<protein>
    <recommendedName>
        <fullName evidence="6">Histidine kinase domain-containing protein</fullName>
    </recommendedName>
</protein>
<dbReference type="GO" id="GO:0000155">
    <property type="term" value="F:phosphorelay sensor kinase activity"/>
    <property type="evidence" value="ECO:0007669"/>
    <property type="project" value="InterPro"/>
</dbReference>
<organism evidence="7 8">
    <name type="scientific">Luteolibacter yonseiensis</name>
    <dbReference type="NCBI Taxonomy" id="1144680"/>
    <lineage>
        <taxon>Bacteria</taxon>
        <taxon>Pseudomonadati</taxon>
        <taxon>Verrucomicrobiota</taxon>
        <taxon>Verrucomicrobiia</taxon>
        <taxon>Verrucomicrobiales</taxon>
        <taxon>Verrucomicrobiaceae</taxon>
        <taxon>Luteolibacter</taxon>
    </lineage>
</organism>
<feature type="domain" description="Histidine kinase" evidence="6">
    <location>
        <begin position="751"/>
        <end position="945"/>
    </location>
</feature>
<dbReference type="SUPFAM" id="SSF63829">
    <property type="entry name" value="Calcium-dependent phosphotriesterase"/>
    <property type="match status" value="2"/>
</dbReference>
<evidence type="ECO:0000259" key="6">
    <source>
        <dbReference type="PROSITE" id="PS50109"/>
    </source>
</evidence>
<proteinExistence type="predicted"/>
<keyword evidence="5" id="KW-0472">Membrane</keyword>
<keyword evidence="3" id="KW-0902">Two-component regulatory system</keyword>
<dbReference type="Gene3D" id="2.60.40.10">
    <property type="entry name" value="Immunoglobulins"/>
    <property type="match status" value="1"/>
</dbReference>
<evidence type="ECO:0000256" key="2">
    <source>
        <dbReference type="ARBA" id="ARBA00022777"/>
    </source>
</evidence>
<dbReference type="PROSITE" id="PS50109">
    <property type="entry name" value="HIS_KIN"/>
    <property type="match status" value="1"/>
</dbReference>
<dbReference type="Proteomes" id="UP000600139">
    <property type="component" value="Unassembled WGS sequence"/>
</dbReference>
<dbReference type="EMBL" id="JAENIK010000012">
    <property type="protein sequence ID" value="MBK1817828.1"/>
    <property type="molecule type" value="Genomic_DNA"/>
</dbReference>
<keyword evidence="5" id="KW-1133">Transmembrane helix</keyword>
<dbReference type="InterPro" id="IPR011123">
    <property type="entry name" value="Y_Y_Y"/>
</dbReference>
<dbReference type="Pfam" id="PF07494">
    <property type="entry name" value="Reg_prop"/>
    <property type="match status" value="3"/>
</dbReference>
<evidence type="ECO:0000313" key="7">
    <source>
        <dbReference type="EMBL" id="MBK1817828.1"/>
    </source>
</evidence>
<dbReference type="GO" id="GO:0046983">
    <property type="term" value="F:protein dimerization activity"/>
    <property type="evidence" value="ECO:0007669"/>
    <property type="project" value="InterPro"/>
</dbReference>
<accession>A0A934R8F6</accession>
<keyword evidence="2" id="KW-0418">Kinase</keyword>
<dbReference type="Pfam" id="PF02518">
    <property type="entry name" value="HATPase_c"/>
    <property type="match status" value="1"/>
</dbReference>
<evidence type="ECO:0000256" key="1">
    <source>
        <dbReference type="ARBA" id="ARBA00022679"/>
    </source>
</evidence>
<dbReference type="PANTHER" id="PTHR24421">
    <property type="entry name" value="NITRATE/NITRITE SENSOR PROTEIN NARX-RELATED"/>
    <property type="match status" value="1"/>
</dbReference>
<keyword evidence="1" id="KW-0808">Transferase</keyword>
<dbReference type="Gene3D" id="2.130.10.10">
    <property type="entry name" value="YVTN repeat-like/Quinoprotein amine dehydrogenase"/>
    <property type="match status" value="2"/>
</dbReference>
<feature type="transmembrane region" description="Helical" evidence="5">
    <location>
        <begin position="707"/>
        <end position="728"/>
    </location>
</feature>
<dbReference type="InterPro" id="IPR013783">
    <property type="entry name" value="Ig-like_fold"/>
</dbReference>
<dbReference type="SUPFAM" id="SSF55874">
    <property type="entry name" value="ATPase domain of HSP90 chaperone/DNA topoisomerase II/histidine kinase"/>
    <property type="match status" value="1"/>
</dbReference>
<dbReference type="RefSeq" id="WP_200352758.1">
    <property type="nucleotide sequence ID" value="NZ_BAABHZ010000001.1"/>
</dbReference>